<evidence type="ECO:0000313" key="10">
    <source>
        <dbReference type="Proteomes" id="UP000317977"/>
    </source>
</evidence>
<dbReference type="InterPro" id="IPR005190">
    <property type="entry name" value="GlnE_rpt_dom"/>
</dbReference>
<dbReference type="EMBL" id="SJPX01000004">
    <property type="protein sequence ID" value="TWU49736.1"/>
    <property type="molecule type" value="Genomic_DNA"/>
</dbReference>
<feature type="domain" description="Glutamate-ammonia ligase adenylyltransferase repeated" evidence="7">
    <location>
        <begin position="76"/>
        <end position="315"/>
    </location>
</feature>
<keyword evidence="2 9" id="KW-0548">Nucleotidyltransferase</keyword>
<dbReference type="PANTHER" id="PTHR30621:SF0">
    <property type="entry name" value="BIFUNCTIONAL GLUTAMINE SYNTHETASE ADENYLYLTRANSFERASE_ADENYLYL-REMOVING ENZYME"/>
    <property type="match status" value="1"/>
</dbReference>
<dbReference type="Pfam" id="PF03710">
    <property type="entry name" value="GlnE"/>
    <property type="match status" value="2"/>
</dbReference>
<feature type="domain" description="PII-uridylyltransferase/Glutamine-synthetase adenylyltransferase" evidence="8">
    <location>
        <begin position="872"/>
        <end position="984"/>
    </location>
</feature>
<keyword evidence="9" id="KW-0436">Ligase</keyword>
<keyword evidence="4" id="KW-0067">ATP-binding</keyword>
<dbReference type="InterPro" id="IPR023057">
    <property type="entry name" value="GlnE"/>
</dbReference>
<accession>A0A5C6EQ64</accession>
<keyword evidence="1 9" id="KW-0808">Transferase</keyword>
<comment type="caution">
    <text evidence="9">The sequence shown here is derived from an EMBL/GenBank/DDBJ whole genome shotgun (WGS) entry which is preliminary data.</text>
</comment>
<keyword evidence="3" id="KW-0547">Nucleotide-binding</keyword>
<keyword evidence="10" id="KW-1185">Reference proteome</keyword>
<organism evidence="9 10">
    <name type="scientific">Rubripirellula reticaptiva</name>
    <dbReference type="NCBI Taxonomy" id="2528013"/>
    <lineage>
        <taxon>Bacteria</taxon>
        <taxon>Pseudomonadati</taxon>
        <taxon>Planctomycetota</taxon>
        <taxon>Planctomycetia</taxon>
        <taxon>Pirellulales</taxon>
        <taxon>Pirellulaceae</taxon>
        <taxon>Rubripirellula</taxon>
    </lineage>
</organism>
<evidence type="ECO:0000259" key="7">
    <source>
        <dbReference type="Pfam" id="PF03710"/>
    </source>
</evidence>
<dbReference type="GO" id="GO:0016874">
    <property type="term" value="F:ligase activity"/>
    <property type="evidence" value="ECO:0007669"/>
    <property type="project" value="UniProtKB-KW"/>
</dbReference>
<feature type="domain" description="PII-uridylyltransferase/Glutamine-synthetase adenylyltransferase" evidence="8">
    <location>
        <begin position="358"/>
        <end position="486"/>
    </location>
</feature>
<evidence type="ECO:0000256" key="5">
    <source>
        <dbReference type="ARBA" id="ARBA00022842"/>
    </source>
</evidence>
<evidence type="ECO:0000256" key="4">
    <source>
        <dbReference type="ARBA" id="ARBA00022840"/>
    </source>
</evidence>
<dbReference type="Gene3D" id="3.30.460.10">
    <property type="entry name" value="Beta Polymerase, domain 2"/>
    <property type="match status" value="2"/>
</dbReference>
<reference evidence="9 10" key="1">
    <citation type="submission" date="2019-02" db="EMBL/GenBank/DDBJ databases">
        <title>Deep-cultivation of Planctomycetes and their phenomic and genomic characterization uncovers novel biology.</title>
        <authorList>
            <person name="Wiegand S."/>
            <person name="Jogler M."/>
            <person name="Boedeker C."/>
            <person name="Pinto D."/>
            <person name="Vollmers J."/>
            <person name="Rivas-Marin E."/>
            <person name="Kohn T."/>
            <person name="Peeters S.H."/>
            <person name="Heuer A."/>
            <person name="Rast P."/>
            <person name="Oberbeckmann S."/>
            <person name="Bunk B."/>
            <person name="Jeske O."/>
            <person name="Meyerdierks A."/>
            <person name="Storesund J.E."/>
            <person name="Kallscheuer N."/>
            <person name="Luecker S."/>
            <person name="Lage O.M."/>
            <person name="Pohl T."/>
            <person name="Merkel B.J."/>
            <person name="Hornburger P."/>
            <person name="Mueller R.-W."/>
            <person name="Bruemmer F."/>
            <person name="Labrenz M."/>
            <person name="Spormann A.M."/>
            <person name="Op Den Camp H."/>
            <person name="Overmann J."/>
            <person name="Amann R."/>
            <person name="Jetten M.S.M."/>
            <person name="Mascher T."/>
            <person name="Medema M.H."/>
            <person name="Devos D.P."/>
            <person name="Kaster A.-K."/>
            <person name="Ovreas L."/>
            <person name="Rohde M."/>
            <person name="Galperin M.Y."/>
            <person name="Jogler C."/>
        </authorList>
    </citation>
    <scope>NUCLEOTIDE SEQUENCE [LARGE SCALE GENOMIC DNA]</scope>
    <source>
        <strain evidence="9 10">Poly59</strain>
    </source>
</reference>
<dbReference type="PANTHER" id="PTHR30621">
    <property type="entry name" value="GLUTAMINE SYNTHETASE ADENYLYLTRANSFERASE"/>
    <property type="match status" value="1"/>
</dbReference>
<proteinExistence type="predicted"/>
<evidence type="ECO:0000256" key="3">
    <source>
        <dbReference type="ARBA" id="ARBA00022741"/>
    </source>
</evidence>
<dbReference type="AlphaFoldDB" id="A0A5C6EQ64"/>
<dbReference type="EC" id="2.7.7.42" evidence="9"/>
<dbReference type="GO" id="GO:0005829">
    <property type="term" value="C:cytosol"/>
    <property type="evidence" value="ECO:0007669"/>
    <property type="project" value="TreeGrafter"/>
</dbReference>
<evidence type="ECO:0000256" key="6">
    <source>
        <dbReference type="ARBA" id="ARBA00023268"/>
    </source>
</evidence>
<keyword evidence="6" id="KW-0511">Multifunctional enzyme</keyword>
<dbReference type="SUPFAM" id="SSF81593">
    <property type="entry name" value="Nucleotidyltransferase substrate binding subunit/domain"/>
    <property type="match status" value="2"/>
</dbReference>
<dbReference type="Gene3D" id="1.20.120.330">
    <property type="entry name" value="Nucleotidyltransferases domain 2"/>
    <property type="match status" value="2"/>
</dbReference>
<dbReference type="Gene3D" id="1.20.120.1510">
    <property type="match status" value="1"/>
</dbReference>
<protein>
    <submittedName>
        <fullName evidence="9">Glutamate-ammonia-ligase adenylyltransferase</fullName>
        <ecNumber evidence="9">2.7.7.42</ecNumber>
    </submittedName>
</protein>
<dbReference type="GO" id="GO:0008882">
    <property type="term" value="F:[glutamate-ammonia-ligase] adenylyltransferase activity"/>
    <property type="evidence" value="ECO:0007669"/>
    <property type="project" value="UniProtKB-EC"/>
</dbReference>
<gene>
    <name evidence="9" type="primary">glnE</name>
    <name evidence="9" type="ORF">Poly59_43610</name>
</gene>
<evidence type="ECO:0000256" key="2">
    <source>
        <dbReference type="ARBA" id="ARBA00022695"/>
    </source>
</evidence>
<evidence type="ECO:0000259" key="8">
    <source>
        <dbReference type="Pfam" id="PF08335"/>
    </source>
</evidence>
<evidence type="ECO:0000256" key="1">
    <source>
        <dbReference type="ARBA" id="ARBA00022679"/>
    </source>
</evidence>
<evidence type="ECO:0000313" key="9">
    <source>
        <dbReference type="EMBL" id="TWU49736.1"/>
    </source>
</evidence>
<name>A0A5C6EQ64_9BACT</name>
<dbReference type="GO" id="GO:0005524">
    <property type="term" value="F:ATP binding"/>
    <property type="evidence" value="ECO:0007669"/>
    <property type="project" value="UniProtKB-KW"/>
</dbReference>
<dbReference type="SUPFAM" id="SSF81301">
    <property type="entry name" value="Nucleotidyltransferase"/>
    <property type="match status" value="2"/>
</dbReference>
<dbReference type="OrthoDB" id="9759366at2"/>
<sequence>MVPHRSLISPDKSREPIAFMDADNLPALLRECLTPSLCQSAESDSVLNLIARFVRSSDSSELLLARFQQERPLADALAMLFASSPRLAERLIADPQTFDLIQASQLGSPDAKQLNAELARLLAGTDQPTRAAVVIRKFYSRHVMRIAYGEFVRGDSPELVGRQLAHLSDAILEGGLQFTLKRLADRRGMPERPDGTTPEITVIGLGNLGGSEMSYAAPMKVVFLYDSIDHKNVWHSKFYSALVSDIVTLLCGDAKRNDGVDIDLREGPRHEVGVHICGFREAARIYETSGRTSQRLKFIKARVVAGSKSLGKAFLDRMEPWIYRQFISRVERAEIRSLCHKLERRFESSGDVSRDDDDVVRSPGGRADMELTVQFLQLLYGGHDRSVRRLGTLDAINSLHRAGHLDDDVRTRLAGNYARLCRLQHQLGIAFDRGLTKLPDDITARQRLALQLGIQRSDQPGVGDVNRFHQMFADTLDKNRATMNQLMVNALGERSDTPVETDLMLDPDPDPAHVEATLIRYNLKHPRSAMTDLASLSTETVPFLSPLRCRHVFASIAPALLAEVAMTPNPDAALHSMVKVTDSLGAKATLWELLGASRPTMNLMVRLCATTPYLSDILTNNPGMIDELVDSLVINRLPSAERVDAHSIELCRGAADIDDILSSFKSGVHLMIGVRDMLGKETLEATHQSIADCAEACVRRVIQHEQEVVADQFGDPTDENGNPSEMIALALGKFGGREPNYHSDLDAVFLYSSTGETRRRVGGHRLTTTNHRFFNQVARQVLARINQPHKNGRLYELDSRFCPFADSGPIAMSVYDFLQLFQSDETPVWMRLALCKARVISGSRLIRKGVDAAVADTIAATVWDKSMAGQIRQLRIEQEKTAEPENLKRGCGGTMDVEYIAQMLTLKHAHATPQIIRQGTTASLEALAGLGLLDHSDAEALASGYRTLRRIEASLRLMLAPARHSMPESIDLLKNLAFLMGESDPAVIQERCDAAKKSNREIFDRIFAADT</sequence>
<dbReference type="InterPro" id="IPR013546">
    <property type="entry name" value="PII_UdlTrfase/GS_AdlTrfase"/>
</dbReference>
<dbReference type="CDD" id="cd05401">
    <property type="entry name" value="NT_GlnE_GlnD_like"/>
    <property type="match status" value="1"/>
</dbReference>
<dbReference type="InterPro" id="IPR043519">
    <property type="entry name" value="NT_sf"/>
</dbReference>
<feature type="domain" description="Glutamate-ammonia ligase adenylyltransferase repeated" evidence="7">
    <location>
        <begin position="603"/>
        <end position="845"/>
    </location>
</feature>
<keyword evidence="5" id="KW-0460">Magnesium</keyword>
<dbReference type="GO" id="GO:0000820">
    <property type="term" value="P:regulation of glutamine family amino acid metabolic process"/>
    <property type="evidence" value="ECO:0007669"/>
    <property type="project" value="TreeGrafter"/>
</dbReference>
<dbReference type="Proteomes" id="UP000317977">
    <property type="component" value="Unassembled WGS sequence"/>
</dbReference>
<dbReference type="Pfam" id="PF08335">
    <property type="entry name" value="GlnD_UR_UTase"/>
    <property type="match status" value="2"/>
</dbReference>